<dbReference type="InterPro" id="IPR010131">
    <property type="entry name" value="MdtP/NodT-like"/>
</dbReference>
<keyword evidence="4" id="KW-0732">Signal</keyword>
<evidence type="ECO:0000256" key="1">
    <source>
        <dbReference type="ARBA" id="ARBA00007613"/>
    </source>
</evidence>
<comment type="similarity">
    <text evidence="1">Belongs to the outer membrane factor (OMF) (TC 1.B.17) family.</text>
</comment>
<evidence type="ECO:0000313" key="5">
    <source>
        <dbReference type="EMBL" id="KFA90983.1"/>
    </source>
</evidence>
<dbReference type="SUPFAM" id="SSF56954">
    <property type="entry name" value="Outer membrane efflux proteins (OEP)"/>
    <property type="match status" value="1"/>
</dbReference>
<keyword evidence="2" id="KW-0175">Coiled coil</keyword>
<feature type="region of interest" description="Disordered" evidence="3">
    <location>
        <begin position="225"/>
        <end position="246"/>
    </location>
</feature>
<feature type="region of interest" description="Disordered" evidence="3">
    <location>
        <begin position="433"/>
        <end position="479"/>
    </location>
</feature>
<gene>
    <name evidence="5" type="ORF">Q664_25030</name>
</gene>
<dbReference type="PANTHER" id="PTHR30203">
    <property type="entry name" value="OUTER MEMBRANE CATION EFFLUX PROTEIN"/>
    <property type="match status" value="1"/>
</dbReference>
<evidence type="ECO:0000256" key="2">
    <source>
        <dbReference type="SAM" id="Coils"/>
    </source>
</evidence>
<feature type="signal peptide" evidence="4">
    <location>
        <begin position="1"/>
        <end position="19"/>
    </location>
</feature>
<name>A0A084SR98_9BACT</name>
<reference evidence="5 6" key="1">
    <citation type="submission" date="2014-07" db="EMBL/GenBank/DDBJ databases">
        <title>Draft Genome Sequence of Gephyronic Acid Producer, Cystobacter violaceus Strain Cb vi76.</title>
        <authorList>
            <person name="Stevens D.C."/>
            <person name="Young J."/>
            <person name="Carmichael R."/>
            <person name="Tan J."/>
            <person name="Taylor R.E."/>
        </authorList>
    </citation>
    <scope>NUCLEOTIDE SEQUENCE [LARGE SCALE GENOMIC DNA]</scope>
    <source>
        <strain evidence="5 6">Cb vi76</strain>
    </source>
</reference>
<organism evidence="5 6">
    <name type="scientific">Archangium violaceum Cb vi76</name>
    <dbReference type="NCBI Taxonomy" id="1406225"/>
    <lineage>
        <taxon>Bacteria</taxon>
        <taxon>Pseudomonadati</taxon>
        <taxon>Myxococcota</taxon>
        <taxon>Myxococcia</taxon>
        <taxon>Myxococcales</taxon>
        <taxon>Cystobacterineae</taxon>
        <taxon>Archangiaceae</taxon>
        <taxon>Archangium</taxon>
    </lineage>
</organism>
<protein>
    <submittedName>
        <fullName evidence="5">Transporter</fullName>
    </submittedName>
</protein>
<feature type="chain" id="PRO_5001781711" evidence="4">
    <location>
        <begin position="20"/>
        <end position="479"/>
    </location>
</feature>
<sequence>MLGQLALVLALCSPVVAFAQTETRTPPTQAASVPALPTDPTLEQLLTEALANRPELPQAEAPVRAARERVPQASALPDPVLQVGIQNDGFNGFMIGEMETSYFSIMVSQSLPFPGKRELRTEVAQLGARAASTQVARVRLSIEAEVRRGYLDLLLTRERLMLLERLQTLWKQSADVARIRYETGEGAQSDLLRAQLELNRLRQRQLALRAEERVRVQTLNRLSGRPLETPLPTTMRVRDMGVPEPGDVEAAEKDALERSPELAQQRTLVAQAGQQVALARRERLPDFTVSAGVMPRGGAFPPMWQANVGVTLPVFSGSKQDRVVAERGAQAEASARGVETLEQVLRLRVRERLIALEALRDTVAIYRDGLLMQSAATAESTLTQYRVGRASFASVLEANTGIIRDEEDYLRTLADAQRLAIAQAEVSLEPVASMGGSAQSAGGMPGTGSTPSAPAGGAAPAGGSPGAPASSSSSSMSGM</sequence>
<evidence type="ECO:0000256" key="4">
    <source>
        <dbReference type="SAM" id="SignalP"/>
    </source>
</evidence>
<feature type="compositionally biased region" description="Low complexity" evidence="3">
    <location>
        <begin position="466"/>
        <end position="479"/>
    </location>
</feature>
<dbReference type="GO" id="GO:0015562">
    <property type="term" value="F:efflux transmembrane transporter activity"/>
    <property type="evidence" value="ECO:0007669"/>
    <property type="project" value="InterPro"/>
</dbReference>
<evidence type="ECO:0000313" key="6">
    <source>
        <dbReference type="Proteomes" id="UP000028547"/>
    </source>
</evidence>
<proteinExistence type="inferred from homology"/>
<dbReference type="EMBL" id="JPMI01000166">
    <property type="protein sequence ID" value="KFA90983.1"/>
    <property type="molecule type" value="Genomic_DNA"/>
</dbReference>
<feature type="coiled-coil region" evidence="2">
    <location>
        <begin position="184"/>
        <end position="211"/>
    </location>
</feature>
<dbReference type="AlphaFoldDB" id="A0A084SR98"/>
<dbReference type="Gene3D" id="1.20.1600.10">
    <property type="entry name" value="Outer membrane efflux proteins (OEP)"/>
    <property type="match status" value="1"/>
</dbReference>
<accession>A0A084SR98</accession>
<evidence type="ECO:0000256" key="3">
    <source>
        <dbReference type="SAM" id="MobiDB-lite"/>
    </source>
</evidence>
<feature type="compositionally biased region" description="Low complexity" evidence="3">
    <location>
        <begin position="433"/>
        <end position="458"/>
    </location>
</feature>
<dbReference type="Proteomes" id="UP000028547">
    <property type="component" value="Unassembled WGS sequence"/>
</dbReference>
<dbReference type="Pfam" id="PF02321">
    <property type="entry name" value="OEP"/>
    <property type="match status" value="2"/>
</dbReference>
<dbReference type="InterPro" id="IPR003423">
    <property type="entry name" value="OMP_efflux"/>
</dbReference>
<comment type="caution">
    <text evidence="5">The sequence shown here is derived from an EMBL/GenBank/DDBJ whole genome shotgun (WGS) entry which is preliminary data.</text>
</comment>
<dbReference type="PANTHER" id="PTHR30203:SF24">
    <property type="entry name" value="BLR4935 PROTEIN"/>
    <property type="match status" value="1"/>
</dbReference>